<protein>
    <submittedName>
        <fullName evidence="1">Uncharacterized protein</fullName>
    </submittedName>
</protein>
<sequence length="134" mass="15731">MNQDYIAFDPTLSMNLNDREVQFLLNPLDEKYVEDPAIFADYSYIKAGMLPPEEFEIRHALKMMILNENMLSRFSPLKKIFYKKDFQDVKIAAKYWREVLLNLMNKSPQHKAAIKRIASTITGDGIERLKPFLK</sequence>
<evidence type="ECO:0000313" key="2">
    <source>
        <dbReference type="Proteomes" id="UP000179937"/>
    </source>
</evidence>
<dbReference type="EMBL" id="LYKI01000008">
    <property type="protein sequence ID" value="OIG74150.1"/>
    <property type="molecule type" value="Genomic_DNA"/>
</dbReference>
<proteinExistence type="predicted"/>
<comment type="caution">
    <text evidence="1">The sequence shown here is derived from an EMBL/GenBank/DDBJ whole genome shotgun (WGS) entry which is preliminary data.</text>
</comment>
<evidence type="ECO:0000313" key="1">
    <source>
        <dbReference type="EMBL" id="OIG74150.1"/>
    </source>
</evidence>
<dbReference type="Proteomes" id="UP000179937">
    <property type="component" value="Unassembled WGS sequence"/>
</dbReference>
<name>A0A1S2G0A0_ACIBA</name>
<reference evidence="1 2" key="1">
    <citation type="submission" date="2016-05" db="EMBL/GenBank/DDBJ databases">
        <title>The evolution of Acinetobacter baumannii in vivo.</title>
        <authorList>
            <person name="Hua X."/>
            <person name="Yu Y."/>
        </authorList>
    </citation>
    <scope>NUCLEOTIDE SEQUENCE [LARGE SCALE GENOMIC DNA]</scope>
    <source>
        <strain evidence="1 2">XH647</strain>
    </source>
</reference>
<gene>
    <name evidence="1" type="ORF">A7M90_15795</name>
</gene>
<accession>A0A1S2G0A0</accession>
<dbReference type="RefSeq" id="WP_071210679.1">
    <property type="nucleotide sequence ID" value="NZ_CP096754.1"/>
</dbReference>
<dbReference type="AlphaFoldDB" id="A0A1S2G0A0"/>
<organism evidence="1 2">
    <name type="scientific">Acinetobacter baumannii</name>
    <dbReference type="NCBI Taxonomy" id="470"/>
    <lineage>
        <taxon>Bacteria</taxon>
        <taxon>Pseudomonadati</taxon>
        <taxon>Pseudomonadota</taxon>
        <taxon>Gammaproteobacteria</taxon>
        <taxon>Moraxellales</taxon>
        <taxon>Moraxellaceae</taxon>
        <taxon>Acinetobacter</taxon>
        <taxon>Acinetobacter calcoaceticus/baumannii complex</taxon>
    </lineage>
</organism>